<dbReference type="AlphaFoldDB" id="A0A1H2XWF3"/>
<dbReference type="RefSeq" id="WP_091431308.1">
    <property type="nucleotide sequence ID" value="NZ_FNMV01000006.1"/>
</dbReference>
<proteinExistence type="predicted"/>
<evidence type="ECO:0000259" key="1">
    <source>
        <dbReference type="Pfam" id="PF25056"/>
    </source>
</evidence>
<sequence length="129" mass="15374">MTELENEFIRFWVVDGILYSEFKCEVNIDLDMIQKIIEARHTISNNTNQYWVYDVKKVKAFPKECRDYVDIYGQDFLYGCAAIIDSHIQKFLFNTFLKLKKSKVPFQAFTNKEKAVEWLVEIKEKNDQA</sequence>
<reference evidence="3" key="1">
    <citation type="submission" date="2016-10" db="EMBL/GenBank/DDBJ databases">
        <authorList>
            <person name="Varghese N."/>
            <person name="Submissions S."/>
        </authorList>
    </citation>
    <scope>NUCLEOTIDE SEQUENCE [LARGE SCALE GENOMIC DNA]</scope>
    <source>
        <strain evidence="3">DSM 15718</strain>
    </source>
</reference>
<dbReference type="Proteomes" id="UP000198569">
    <property type="component" value="Unassembled WGS sequence"/>
</dbReference>
<protein>
    <recommendedName>
        <fullName evidence="1">DUF7793 domain-containing protein</fullName>
    </recommendedName>
</protein>
<gene>
    <name evidence="2" type="ORF">SAMN05444338_10631</name>
</gene>
<evidence type="ECO:0000313" key="2">
    <source>
        <dbReference type="EMBL" id="SDW97075.1"/>
    </source>
</evidence>
<dbReference type="Pfam" id="PF25056">
    <property type="entry name" value="DUF7793"/>
    <property type="match status" value="1"/>
</dbReference>
<feature type="domain" description="DUF7793" evidence="1">
    <location>
        <begin position="11"/>
        <end position="122"/>
    </location>
</feature>
<dbReference type="STRING" id="229203.SAMN05444338_10631"/>
<keyword evidence="3" id="KW-1185">Reference proteome</keyword>
<evidence type="ECO:0000313" key="3">
    <source>
        <dbReference type="Proteomes" id="UP000198569"/>
    </source>
</evidence>
<dbReference type="InterPro" id="IPR056695">
    <property type="entry name" value="DUF7793"/>
</dbReference>
<accession>A0A1H2XWF3</accession>
<organism evidence="2 3">
    <name type="scientific">Flavobacterium degerlachei</name>
    <dbReference type="NCBI Taxonomy" id="229203"/>
    <lineage>
        <taxon>Bacteria</taxon>
        <taxon>Pseudomonadati</taxon>
        <taxon>Bacteroidota</taxon>
        <taxon>Flavobacteriia</taxon>
        <taxon>Flavobacteriales</taxon>
        <taxon>Flavobacteriaceae</taxon>
        <taxon>Flavobacterium</taxon>
    </lineage>
</organism>
<dbReference type="OrthoDB" id="957652at2"/>
<dbReference type="EMBL" id="FNMV01000006">
    <property type="protein sequence ID" value="SDW97075.1"/>
    <property type="molecule type" value="Genomic_DNA"/>
</dbReference>
<name>A0A1H2XWF3_9FLAO</name>
<dbReference type="Gene3D" id="3.40.970.30">
    <property type="entry name" value="yp_829618.1 like domains"/>
    <property type="match status" value="1"/>
</dbReference>